<gene>
    <name evidence="1" type="ORF">PMAYCL1PPCAC_10795</name>
</gene>
<feature type="non-terminal residue" evidence="1">
    <location>
        <position position="1"/>
    </location>
</feature>
<evidence type="ECO:0000313" key="2">
    <source>
        <dbReference type="Proteomes" id="UP001328107"/>
    </source>
</evidence>
<reference evidence="2" key="1">
    <citation type="submission" date="2022-10" db="EMBL/GenBank/DDBJ databases">
        <title>Genome assembly of Pristionchus species.</title>
        <authorList>
            <person name="Yoshida K."/>
            <person name="Sommer R.J."/>
        </authorList>
    </citation>
    <scope>NUCLEOTIDE SEQUENCE [LARGE SCALE GENOMIC DNA]</scope>
    <source>
        <strain evidence="2">RS5460</strain>
    </source>
</reference>
<name>A0AAN4ZN29_9BILA</name>
<keyword evidence="2" id="KW-1185">Reference proteome</keyword>
<dbReference type="AlphaFoldDB" id="A0AAN4ZN29"/>
<dbReference type="EMBL" id="BTRK01000003">
    <property type="protein sequence ID" value="GMR40600.1"/>
    <property type="molecule type" value="Genomic_DNA"/>
</dbReference>
<dbReference type="Proteomes" id="UP001328107">
    <property type="component" value="Unassembled WGS sequence"/>
</dbReference>
<organism evidence="1 2">
    <name type="scientific">Pristionchus mayeri</name>
    <dbReference type="NCBI Taxonomy" id="1317129"/>
    <lineage>
        <taxon>Eukaryota</taxon>
        <taxon>Metazoa</taxon>
        <taxon>Ecdysozoa</taxon>
        <taxon>Nematoda</taxon>
        <taxon>Chromadorea</taxon>
        <taxon>Rhabditida</taxon>
        <taxon>Rhabditina</taxon>
        <taxon>Diplogasteromorpha</taxon>
        <taxon>Diplogasteroidea</taxon>
        <taxon>Neodiplogasteridae</taxon>
        <taxon>Pristionchus</taxon>
    </lineage>
</organism>
<evidence type="ECO:0000313" key="1">
    <source>
        <dbReference type="EMBL" id="GMR40600.1"/>
    </source>
</evidence>
<comment type="caution">
    <text evidence="1">The sequence shown here is derived from an EMBL/GenBank/DDBJ whole genome shotgun (WGS) entry which is preliminary data.</text>
</comment>
<accession>A0AAN4ZN29</accession>
<protein>
    <submittedName>
        <fullName evidence="1">Uncharacterized protein</fullName>
    </submittedName>
</protein>
<sequence>PMSFHILSCQALVKANHHGFIVEETVKKAEDAAAKLIKKMPKPQHLIEKMAKPNSIAEFSDGAALLAKENVQKPVKE</sequence>
<proteinExistence type="predicted"/>